<comment type="caution">
    <text evidence="10">The sequence shown here is derived from an EMBL/GenBank/DDBJ whole genome shotgun (WGS) entry which is preliminary data.</text>
</comment>
<evidence type="ECO:0000256" key="2">
    <source>
        <dbReference type="ARBA" id="ARBA00004123"/>
    </source>
</evidence>
<accession>A0ABV2AF16</accession>
<dbReference type="EMBL" id="JBDODL010000001">
    <property type="protein sequence ID" value="MES1917963.1"/>
    <property type="molecule type" value="Genomic_DNA"/>
</dbReference>
<dbReference type="Pfam" id="PF08648">
    <property type="entry name" value="SNRNP27"/>
    <property type="match status" value="1"/>
</dbReference>
<organism evidence="10 11">
    <name type="scientific">Bonamia ostreae</name>
    <dbReference type="NCBI Taxonomy" id="126728"/>
    <lineage>
        <taxon>Eukaryota</taxon>
        <taxon>Sar</taxon>
        <taxon>Rhizaria</taxon>
        <taxon>Endomyxa</taxon>
        <taxon>Ascetosporea</taxon>
        <taxon>Haplosporida</taxon>
        <taxon>Bonamia</taxon>
    </lineage>
</organism>
<dbReference type="PANTHER" id="PTHR31077">
    <property type="entry name" value="U4/U6.U5 SMALL NUCLEAR RIBONUCLEOPROTEIN 27 KDA PROTEIN"/>
    <property type="match status" value="1"/>
</dbReference>
<name>A0ABV2AF16_9EUKA</name>
<protein>
    <recommendedName>
        <fullName evidence="9">U4/U6.U5 small nuclear ribonucleoprotein 27kDa protein domain-containing protein</fullName>
    </recommendedName>
</protein>
<comment type="subcellular location">
    <subcellularLocation>
        <location evidence="2">Nucleus</location>
    </subcellularLocation>
</comment>
<comment type="subunit">
    <text evidence="4">Part of a tri-snRNP complex.</text>
</comment>
<feature type="domain" description="U4/U6.U5 small nuclear ribonucleoprotein 27kDa protein" evidence="9">
    <location>
        <begin position="53"/>
        <end position="107"/>
    </location>
</feature>
<comment type="function">
    <text evidence="1">May play a role in mRNA splicing.</text>
</comment>
<keyword evidence="5" id="KW-0507">mRNA processing</keyword>
<dbReference type="PANTHER" id="PTHR31077:SF1">
    <property type="entry name" value="U4_U6.U5 SMALL NUCLEAR RIBONUCLEOPROTEIN 27 KDA PROTEIN"/>
    <property type="match status" value="1"/>
</dbReference>
<reference evidence="10 11" key="1">
    <citation type="journal article" date="2024" name="BMC Biol.">
        <title>Comparative genomics of Ascetosporea gives new insight into the evolutionary basis for animal parasitism in Rhizaria.</title>
        <authorList>
            <person name="Hiltunen Thoren M."/>
            <person name="Onut-Brannstrom I."/>
            <person name="Alfjorden A."/>
            <person name="Peckova H."/>
            <person name="Swords F."/>
            <person name="Hooper C."/>
            <person name="Holzer A.S."/>
            <person name="Bass D."/>
            <person name="Burki F."/>
        </authorList>
    </citation>
    <scope>NUCLEOTIDE SEQUENCE [LARGE SCALE GENOMIC DNA]</scope>
    <source>
        <strain evidence="10">20-A016</strain>
    </source>
</reference>
<keyword evidence="11" id="KW-1185">Reference proteome</keyword>
<evidence type="ECO:0000313" key="11">
    <source>
        <dbReference type="Proteomes" id="UP001439008"/>
    </source>
</evidence>
<feature type="compositionally biased region" description="Basic residues" evidence="8">
    <location>
        <begin position="1"/>
        <end position="18"/>
    </location>
</feature>
<evidence type="ECO:0000256" key="3">
    <source>
        <dbReference type="ARBA" id="ARBA00008218"/>
    </source>
</evidence>
<keyword evidence="6" id="KW-0508">mRNA splicing</keyword>
<evidence type="ECO:0000256" key="5">
    <source>
        <dbReference type="ARBA" id="ARBA00022664"/>
    </source>
</evidence>
<evidence type="ECO:0000256" key="8">
    <source>
        <dbReference type="SAM" id="MobiDB-lite"/>
    </source>
</evidence>
<evidence type="ECO:0000256" key="4">
    <source>
        <dbReference type="ARBA" id="ARBA00011825"/>
    </source>
</evidence>
<sequence>MANDKKRKRKSKRKRKKEREKEEKAKKVIAKIEVIEQRGNNKELSELENALKKQNEMMKKMGLPVSFESTKGKEVPEANASAVRLRSKRRYRQYMNNKGGFNRNLAPSF</sequence>
<keyword evidence="7" id="KW-0539">Nucleus</keyword>
<comment type="similarity">
    <text evidence="3">Belongs to the SNUT3 family.</text>
</comment>
<evidence type="ECO:0000256" key="6">
    <source>
        <dbReference type="ARBA" id="ARBA00023187"/>
    </source>
</evidence>
<proteinExistence type="inferred from homology"/>
<gene>
    <name evidence="10" type="ORF">MHBO_000002</name>
</gene>
<evidence type="ECO:0000313" key="10">
    <source>
        <dbReference type="EMBL" id="MES1917963.1"/>
    </source>
</evidence>
<dbReference type="Proteomes" id="UP001439008">
    <property type="component" value="Unassembled WGS sequence"/>
</dbReference>
<dbReference type="InterPro" id="IPR013957">
    <property type="entry name" value="SNRNP27"/>
</dbReference>
<evidence type="ECO:0000256" key="7">
    <source>
        <dbReference type="ARBA" id="ARBA00023242"/>
    </source>
</evidence>
<evidence type="ECO:0000256" key="1">
    <source>
        <dbReference type="ARBA" id="ARBA00003632"/>
    </source>
</evidence>
<feature type="region of interest" description="Disordered" evidence="8">
    <location>
        <begin position="1"/>
        <end position="26"/>
    </location>
</feature>
<evidence type="ECO:0000259" key="9">
    <source>
        <dbReference type="Pfam" id="PF08648"/>
    </source>
</evidence>